<evidence type="ECO:0000313" key="3">
    <source>
        <dbReference type="Proteomes" id="UP000573729"/>
    </source>
</evidence>
<dbReference type="Proteomes" id="UP000573729">
    <property type="component" value="Unassembled WGS sequence"/>
</dbReference>
<accession>A0A7W7FLN8</accession>
<sequence length="500" mass="51395">MKKSFVAPFVFLTIAAISLTGAPAAVADDSEPTPTPANVVVNKPGILTLPNGDGVRDTTSFTVEADAPTTVALSLVDPADESVVSVLDPVILTEGALTATVPLTLDGVVRPGGFALRATPEGGETTSTKVMIGSGQPQFANIALSRSVIYTYKKATARSSVATVYARDETGERVPFTGSVAAKVGSKTVTSKVSSAAGADAKVTIAATSLPLGAGTVTFTATAQGLTSKGSAKLTVRNVAVTATKVSASQRTVYPAKDGYLDATKIAVSASSSTGKTIGATGTVKIVRGSKTVRTWKLSSTKSWSTTWDGKVGGKVVPGTYTVKVALKGPEGATKSASTTIAVKKGKLVSTKTKKTYKASSILKTYTPLDEYGQGYCQYDEVTFGCIGFDGYYGDDAVSLIAEGSTTIPASVRSAKAFGAVKVKMTLNASGVSGQAVWGYGSVSDPTAKVTAMKKGNTSPGWYTVPKSGTKLGVVAATGEYSYFFAKTITVEYSHKKMVK</sequence>
<comment type="caution">
    <text evidence="2">The sequence shown here is derived from an EMBL/GenBank/DDBJ whole genome shotgun (WGS) entry which is preliminary data.</text>
</comment>
<keyword evidence="3" id="KW-1185">Reference proteome</keyword>
<proteinExistence type="predicted"/>
<evidence type="ECO:0000313" key="2">
    <source>
        <dbReference type="EMBL" id="MBB4667599.1"/>
    </source>
</evidence>
<protein>
    <recommendedName>
        <fullName evidence="4">Ig-like domain (Group 3)</fullName>
    </recommendedName>
</protein>
<evidence type="ECO:0008006" key="4">
    <source>
        <dbReference type="Google" id="ProtNLM"/>
    </source>
</evidence>
<feature type="chain" id="PRO_5031327893" description="Ig-like domain (Group 3)" evidence="1">
    <location>
        <begin position="28"/>
        <end position="500"/>
    </location>
</feature>
<keyword evidence="1" id="KW-0732">Signal</keyword>
<organism evidence="2 3">
    <name type="scientific">Microbacterium marinum</name>
    <dbReference type="NCBI Taxonomy" id="421115"/>
    <lineage>
        <taxon>Bacteria</taxon>
        <taxon>Bacillati</taxon>
        <taxon>Actinomycetota</taxon>
        <taxon>Actinomycetes</taxon>
        <taxon>Micrococcales</taxon>
        <taxon>Microbacteriaceae</taxon>
        <taxon>Microbacterium</taxon>
    </lineage>
</organism>
<name>A0A7W7FLN8_9MICO</name>
<gene>
    <name evidence="2" type="ORF">BKA24_002308</name>
</gene>
<feature type="signal peptide" evidence="1">
    <location>
        <begin position="1"/>
        <end position="27"/>
    </location>
</feature>
<reference evidence="2 3" key="1">
    <citation type="submission" date="2020-08" db="EMBL/GenBank/DDBJ databases">
        <title>Sequencing the genomes of 1000 actinobacteria strains.</title>
        <authorList>
            <person name="Klenk H.-P."/>
        </authorList>
    </citation>
    <scope>NUCLEOTIDE SEQUENCE [LARGE SCALE GENOMIC DNA]</scope>
    <source>
        <strain evidence="2 3">DSM 24947</strain>
    </source>
</reference>
<dbReference type="RefSeq" id="WP_184218243.1">
    <property type="nucleotide sequence ID" value="NZ_JACHMD010000001.1"/>
</dbReference>
<dbReference type="EMBL" id="JACHMD010000001">
    <property type="protein sequence ID" value="MBB4667599.1"/>
    <property type="molecule type" value="Genomic_DNA"/>
</dbReference>
<evidence type="ECO:0000256" key="1">
    <source>
        <dbReference type="SAM" id="SignalP"/>
    </source>
</evidence>
<dbReference type="AlphaFoldDB" id="A0A7W7FLN8"/>